<evidence type="ECO:0000256" key="3">
    <source>
        <dbReference type="ARBA" id="ARBA00004613"/>
    </source>
</evidence>
<evidence type="ECO:0000313" key="15">
    <source>
        <dbReference type="Proteomes" id="UP000659172"/>
    </source>
</evidence>
<gene>
    <name evidence="14" type="ORF">HV823_12420</name>
</gene>
<name>A0ABX2QI60_9HYPH</name>
<dbReference type="Proteomes" id="UP000659172">
    <property type="component" value="Unassembled WGS sequence"/>
</dbReference>
<evidence type="ECO:0000256" key="10">
    <source>
        <dbReference type="ARBA" id="ARBA00023098"/>
    </source>
</evidence>
<evidence type="ECO:0000256" key="7">
    <source>
        <dbReference type="ARBA" id="ARBA00022525"/>
    </source>
</evidence>
<comment type="function">
    <text evidence="2">Could be a virulence factor.</text>
</comment>
<evidence type="ECO:0000313" key="14">
    <source>
        <dbReference type="EMBL" id="NVP56056.1"/>
    </source>
</evidence>
<dbReference type="EMBL" id="JABXYK010000006">
    <property type="protein sequence ID" value="NVP56056.1"/>
    <property type="molecule type" value="Genomic_DNA"/>
</dbReference>
<dbReference type="Gene3D" id="3.30.870.10">
    <property type="entry name" value="Endonuclease Chain A"/>
    <property type="match status" value="1"/>
</dbReference>
<dbReference type="EC" id="3.1.4.4" evidence="5"/>
<reference evidence="14 15" key="1">
    <citation type="submission" date="2020-06" db="EMBL/GenBank/DDBJ databases">
        <title>Rhizobium sp.nov. isolated from the tomato plant.</title>
        <authorList>
            <person name="Thin K.K."/>
            <person name="Zhang X."/>
            <person name="He S."/>
        </authorList>
    </citation>
    <scope>NUCLEOTIDE SEQUENCE [LARGE SCALE GENOMIC DNA]</scope>
    <source>
        <strain evidence="14 15">DBTS2</strain>
    </source>
</reference>
<dbReference type="InterPro" id="IPR001736">
    <property type="entry name" value="PLipase_D/transphosphatidylase"/>
</dbReference>
<keyword evidence="7" id="KW-0964">Secreted</keyword>
<evidence type="ECO:0000256" key="8">
    <source>
        <dbReference type="ARBA" id="ARBA00022801"/>
    </source>
</evidence>
<evidence type="ECO:0000256" key="5">
    <source>
        <dbReference type="ARBA" id="ARBA00012027"/>
    </source>
</evidence>
<dbReference type="InterPro" id="IPR025202">
    <property type="entry name" value="PLD-like_dom"/>
</dbReference>
<comment type="similarity">
    <text evidence="4">Belongs to the phospholipase D family.</text>
</comment>
<dbReference type="PROSITE" id="PS50035">
    <property type="entry name" value="PLD"/>
    <property type="match status" value="1"/>
</dbReference>
<organism evidence="14 15">
    <name type="scientific">Mycoplana rhizolycopersici</name>
    <dbReference type="NCBI Taxonomy" id="2746702"/>
    <lineage>
        <taxon>Bacteria</taxon>
        <taxon>Pseudomonadati</taxon>
        <taxon>Pseudomonadota</taxon>
        <taxon>Alphaproteobacteria</taxon>
        <taxon>Hyphomicrobiales</taxon>
        <taxon>Rhizobiaceae</taxon>
        <taxon>Mycoplana</taxon>
    </lineage>
</organism>
<feature type="chain" id="PRO_5045264583" description="Phospholipase D" evidence="12">
    <location>
        <begin position="23"/>
        <end position="443"/>
    </location>
</feature>
<sequence length="443" mass="49226">MRFFFLWLAALHCTLSPREASADNMQNEVETTIAVGMNRPLCGPYSYGNGLPNITSFCSDADLSKNLRQNALQLFEATVKHKTATEITYAFWAFSHQGWGEQLCKMMTQRTLSVRGAIDRGRERPRDQRVPNDVVGCAYQNGVRKIELSLLGQEGDFLEFHPKFVTARFEDGTAVTLVSSGNPTRNSEYNFDVSILFKETTPGSTPIHDWHQCAFGAFTDEDGKPITSYTDAARRYYKCAASLDAGTSIGVTQFLLPFDRSKLTNRISFLLGGSSRVSVAVQSADSLLLRDMFLQATKRGTAFRVLRDDDLLYVGASTSGARSGDGEFMNRQYERDVWLRPLIDAGAEVRYLATNNLDNSNPNAKLLGNFLHLKIIVFEAEGRSPTILVGSANLTDAAFGHNVENVYLVENPVVVKSLLASFDQVWLDGRSQADLPLQNERPK</sequence>
<comment type="catalytic activity">
    <reaction evidence="1">
        <text>a 1,2-diacyl-sn-glycero-3-phosphocholine + H2O = a 1,2-diacyl-sn-glycero-3-phosphate + choline + H(+)</text>
        <dbReference type="Rhea" id="RHEA:14445"/>
        <dbReference type="ChEBI" id="CHEBI:15354"/>
        <dbReference type="ChEBI" id="CHEBI:15377"/>
        <dbReference type="ChEBI" id="CHEBI:15378"/>
        <dbReference type="ChEBI" id="CHEBI:57643"/>
        <dbReference type="ChEBI" id="CHEBI:58608"/>
        <dbReference type="EC" id="3.1.4.4"/>
    </reaction>
</comment>
<dbReference type="Pfam" id="PF13091">
    <property type="entry name" value="PLDc_2"/>
    <property type="match status" value="1"/>
</dbReference>
<evidence type="ECO:0000256" key="11">
    <source>
        <dbReference type="ARBA" id="ARBA00029594"/>
    </source>
</evidence>
<accession>A0ABX2QI60</accession>
<keyword evidence="8" id="KW-0378">Hydrolase</keyword>
<keyword evidence="10" id="KW-0443">Lipid metabolism</keyword>
<feature type="signal peptide" evidence="12">
    <location>
        <begin position="1"/>
        <end position="22"/>
    </location>
</feature>
<feature type="domain" description="PLD phosphodiesterase" evidence="13">
    <location>
        <begin position="367"/>
        <end position="398"/>
    </location>
</feature>
<proteinExistence type="inferred from homology"/>
<dbReference type="PANTHER" id="PTHR43856:SF1">
    <property type="entry name" value="MITOCHONDRIAL CARDIOLIPIN HYDROLASE"/>
    <property type="match status" value="1"/>
</dbReference>
<evidence type="ECO:0000256" key="12">
    <source>
        <dbReference type="SAM" id="SignalP"/>
    </source>
</evidence>
<comment type="subcellular location">
    <subcellularLocation>
        <location evidence="3">Secreted</location>
    </subcellularLocation>
</comment>
<evidence type="ECO:0000256" key="4">
    <source>
        <dbReference type="ARBA" id="ARBA00008664"/>
    </source>
</evidence>
<evidence type="ECO:0000259" key="13">
    <source>
        <dbReference type="PROSITE" id="PS50035"/>
    </source>
</evidence>
<dbReference type="SUPFAM" id="SSF56024">
    <property type="entry name" value="Phospholipase D/nuclease"/>
    <property type="match status" value="1"/>
</dbReference>
<dbReference type="RefSeq" id="WP_176950023.1">
    <property type="nucleotide sequence ID" value="NZ_JABXYK010000006.1"/>
</dbReference>
<keyword evidence="9" id="KW-0442">Lipid degradation</keyword>
<evidence type="ECO:0000256" key="9">
    <source>
        <dbReference type="ARBA" id="ARBA00022963"/>
    </source>
</evidence>
<keyword evidence="12" id="KW-0732">Signal</keyword>
<evidence type="ECO:0000256" key="6">
    <source>
        <dbReference type="ARBA" id="ARBA00018392"/>
    </source>
</evidence>
<protein>
    <recommendedName>
        <fullName evidence="6">Phospholipase D</fullName>
        <ecNumber evidence="5">3.1.4.4</ecNumber>
    </recommendedName>
    <alternativeName>
        <fullName evidence="11">Choline phosphatase</fullName>
    </alternativeName>
</protein>
<comment type="caution">
    <text evidence="14">The sequence shown here is derived from an EMBL/GenBank/DDBJ whole genome shotgun (WGS) entry which is preliminary data.</text>
</comment>
<dbReference type="InterPro" id="IPR051406">
    <property type="entry name" value="PLD_domain"/>
</dbReference>
<evidence type="ECO:0000256" key="1">
    <source>
        <dbReference type="ARBA" id="ARBA00000798"/>
    </source>
</evidence>
<keyword evidence="15" id="KW-1185">Reference proteome</keyword>
<evidence type="ECO:0000256" key="2">
    <source>
        <dbReference type="ARBA" id="ARBA00003145"/>
    </source>
</evidence>
<dbReference type="PANTHER" id="PTHR43856">
    <property type="entry name" value="CARDIOLIPIN HYDROLASE"/>
    <property type="match status" value="1"/>
</dbReference>